<name>A0A3P6GHT1_BRAOL</name>
<evidence type="ECO:0000313" key="1">
    <source>
        <dbReference type="EMBL" id="VDD59421.1"/>
    </source>
</evidence>
<sequence length="103" mass="11544">MLDDQRTNKMDSMVDLKVFLKRKKRGTSKSSSKARVKRMLSFQSTDPILHNEPLISQVPQSTVAVTNPTLPSGSFFTQLLHDFDKNYGDGSSKVFDKNYGDGS</sequence>
<protein>
    <submittedName>
        <fullName evidence="1">Uncharacterized protein</fullName>
    </submittedName>
</protein>
<organism evidence="1">
    <name type="scientific">Brassica oleracea</name>
    <name type="common">Wild cabbage</name>
    <dbReference type="NCBI Taxonomy" id="3712"/>
    <lineage>
        <taxon>Eukaryota</taxon>
        <taxon>Viridiplantae</taxon>
        <taxon>Streptophyta</taxon>
        <taxon>Embryophyta</taxon>
        <taxon>Tracheophyta</taxon>
        <taxon>Spermatophyta</taxon>
        <taxon>Magnoliopsida</taxon>
        <taxon>eudicotyledons</taxon>
        <taxon>Gunneridae</taxon>
        <taxon>Pentapetalae</taxon>
        <taxon>rosids</taxon>
        <taxon>malvids</taxon>
        <taxon>Brassicales</taxon>
        <taxon>Brassicaceae</taxon>
        <taxon>Brassiceae</taxon>
        <taxon>Brassica</taxon>
    </lineage>
</organism>
<dbReference type="EMBL" id="LR031879">
    <property type="protein sequence ID" value="VDD59421.1"/>
    <property type="molecule type" value="Genomic_DNA"/>
</dbReference>
<gene>
    <name evidence="1" type="ORF">BOLC8T52650H</name>
</gene>
<reference evidence="1" key="1">
    <citation type="submission" date="2018-11" db="EMBL/GenBank/DDBJ databases">
        <authorList>
            <consortium name="Genoscope - CEA"/>
            <person name="William W."/>
        </authorList>
    </citation>
    <scope>NUCLEOTIDE SEQUENCE</scope>
</reference>
<accession>A0A3P6GHT1</accession>
<proteinExistence type="predicted"/>
<dbReference type="AlphaFoldDB" id="A0A3P6GHT1"/>